<evidence type="ECO:0000313" key="2">
    <source>
        <dbReference type="EMBL" id="KAK3204835.1"/>
    </source>
</evidence>
<feature type="region of interest" description="Disordered" evidence="1">
    <location>
        <begin position="1"/>
        <end position="26"/>
    </location>
</feature>
<feature type="compositionally biased region" description="Low complexity" evidence="1">
    <location>
        <begin position="95"/>
        <end position="116"/>
    </location>
</feature>
<protein>
    <submittedName>
        <fullName evidence="2">Uncharacterized protein</fullName>
    </submittedName>
</protein>
<evidence type="ECO:0000256" key="1">
    <source>
        <dbReference type="SAM" id="MobiDB-lite"/>
    </source>
</evidence>
<dbReference type="Proteomes" id="UP001281410">
    <property type="component" value="Unassembled WGS sequence"/>
</dbReference>
<feature type="compositionally biased region" description="Polar residues" evidence="1">
    <location>
        <begin position="159"/>
        <end position="172"/>
    </location>
</feature>
<reference evidence="2" key="1">
    <citation type="journal article" date="2023" name="Plant J.">
        <title>Genome sequences and population genomics provide insights into the demographic history, inbreeding, and mutation load of two 'living fossil' tree species of Dipteronia.</title>
        <authorList>
            <person name="Feng Y."/>
            <person name="Comes H.P."/>
            <person name="Chen J."/>
            <person name="Zhu S."/>
            <person name="Lu R."/>
            <person name="Zhang X."/>
            <person name="Li P."/>
            <person name="Qiu J."/>
            <person name="Olsen K.M."/>
            <person name="Qiu Y."/>
        </authorList>
    </citation>
    <scope>NUCLEOTIDE SEQUENCE</scope>
    <source>
        <strain evidence="2">NBL</strain>
    </source>
</reference>
<name>A0AAE0E279_9ROSI</name>
<accession>A0AAE0E279</accession>
<evidence type="ECO:0000313" key="3">
    <source>
        <dbReference type="Proteomes" id="UP001281410"/>
    </source>
</evidence>
<organism evidence="2 3">
    <name type="scientific">Dipteronia sinensis</name>
    <dbReference type="NCBI Taxonomy" id="43782"/>
    <lineage>
        <taxon>Eukaryota</taxon>
        <taxon>Viridiplantae</taxon>
        <taxon>Streptophyta</taxon>
        <taxon>Embryophyta</taxon>
        <taxon>Tracheophyta</taxon>
        <taxon>Spermatophyta</taxon>
        <taxon>Magnoliopsida</taxon>
        <taxon>eudicotyledons</taxon>
        <taxon>Gunneridae</taxon>
        <taxon>Pentapetalae</taxon>
        <taxon>rosids</taxon>
        <taxon>malvids</taxon>
        <taxon>Sapindales</taxon>
        <taxon>Sapindaceae</taxon>
        <taxon>Hippocastanoideae</taxon>
        <taxon>Acereae</taxon>
        <taxon>Dipteronia</taxon>
    </lineage>
</organism>
<proteinExistence type="predicted"/>
<dbReference type="AlphaFoldDB" id="A0AAE0E279"/>
<gene>
    <name evidence="2" type="ORF">Dsin_018881</name>
</gene>
<feature type="region of interest" description="Disordered" evidence="1">
    <location>
        <begin position="45"/>
        <end position="186"/>
    </location>
</feature>
<comment type="caution">
    <text evidence="2">The sequence shown here is derived from an EMBL/GenBank/DDBJ whole genome shotgun (WGS) entry which is preliminary data.</text>
</comment>
<keyword evidence="3" id="KW-1185">Reference proteome</keyword>
<sequence length="186" mass="20288">MASSYDQDFPPWETTSNPEKTRFSRPYVQSIEVLPDGELFRKYPLPEAVARSKPRSSKASSSRKDKGPTSSSTHYKPAFYTSPRSPPSTTVALDSAYVSSSMTQSSTGSHFHLSSSPDLPDPTQAFMASRAKPSARTYESPGESSTGPTHIVKEPPDASPTQPNQVLKSRPTNGLWFQLDDSSPDS</sequence>
<dbReference type="EMBL" id="JANJYJ010000006">
    <property type="protein sequence ID" value="KAK3204835.1"/>
    <property type="molecule type" value="Genomic_DNA"/>
</dbReference>